<feature type="domain" description="Methyltransferase type 11" evidence="1">
    <location>
        <begin position="38"/>
        <end position="132"/>
    </location>
</feature>
<dbReference type="PANTHER" id="PTHR45036:SF1">
    <property type="entry name" value="METHYLTRANSFERASE LIKE 7A"/>
    <property type="match status" value="1"/>
</dbReference>
<dbReference type="Pfam" id="PF08241">
    <property type="entry name" value="Methyltransf_11"/>
    <property type="match status" value="1"/>
</dbReference>
<dbReference type="GO" id="GO:0008757">
    <property type="term" value="F:S-adenosylmethionine-dependent methyltransferase activity"/>
    <property type="evidence" value="ECO:0007669"/>
    <property type="project" value="InterPro"/>
</dbReference>
<gene>
    <name evidence="2" type="ORF">HNR02_005917</name>
</gene>
<dbReference type="GO" id="GO:0032259">
    <property type="term" value="P:methylation"/>
    <property type="evidence" value="ECO:0007669"/>
    <property type="project" value="UniProtKB-KW"/>
</dbReference>
<reference evidence="2 3" key="1">
    <citation type="submission" date="2020-07" db="EMBL/GenBank/DDBJ databases">
        <title>Sequencing the genomes of 1000 actinobacteria strains.</title>
        <authorList>
            <person name="Klenk H.-P."/>
        </authorList>
    </citation>
    <scope>NUCLEOTIDE SEQUENCE [LARGE SCALE GENOMIC DNA]</scope>
    <source>
        <strain evidence="2 3">DSM 104006</strain>
    </source>
</reference>
<accession>A0A853BCT5</accession>
<evidence type="ECO:0000259" key="1">
    <source>
        <dbReference type="Pfam" id="PF08241"/>
    </source>
</evidence>
<name>A0A853BCT5_9PSEU</name>
<dbReference type="InterPro" id="IPR052356">
    <property type="entry name" value="Thiol_S-MT"/>
</dbReference>
<keyword evidence="2" id="KW-0489">Methyltransferase</keyword>
<dbReference type="CDD" id="cd02440">
    <property type="entry name" value="AdoMet_MTases"/>
    <property type="match status" value="1"/>
</dbReference>
<dbReference type="EMBL" id="JACCFK010000002">
    <property type="protein sequence ID" value="NYI92542.1"/>
    <property type="molecule type" value="Genomic_DNA"/>
</dbReference>
<keyword evidence="2" id="KW-0808">Transferase</keyword>
<dbReference type="PANTHER" id="PTHR45036">
    <property type="entry name" value="METHYLTRANSFERASE LIKE 7B"/>
    <property type="match status" value="1"/>
</dbReference>
<dbReference type="RefSeq" id="WP_179776864.1">
    <property type="nucleotide sequence ID" value="NZ_JACCFK010000002.1"/>
</dbReference>
<evidence type="ECO:0000313" key="3">
    <source>
        <dbReference type="Proteomes" id="UP000549616"/>
    </source>
</evidence>
<dbReference type="InterPro" id="IPR029063">
    <property type="entry name" value="SAM-dependent_MTases_sf"/>
</dbReference>
<organism evidence="2 3">
    <name type="scientific">Amycolatopsis endophytica</name>
    <dbReference type="NCBI Taxonomy" id="860233"/>
    <lineage>
        <taxon>Bacteria</taxon>
        <taxon>Bacillati</taxon>
        <taxon>Actinomycetota</taxon>
        <taxon>Actinomycetes</taxon>
        <taxon>Pseudonocardiales</taxon>
        <taxon>Pseudonocardiaceae</taxon>
        <taxon>Amycolatopsis</taxon>
    </lineage>
</organism>
<dbReference type="Proteomes" id="UP000549616">
    <property type="component" value="Unassembled WGS sequence"/>
</dbReference>
<dbReference type="SUPFAM" id="SSF53335">
    <property type="entry name" value="S-adenosyl-L-methionine-dependent methyltransferases"/>
    <property type="match status" value="1"/>
</dbReference>
<dbReference type="Gene3D" id="3.40.50.150">
    <property type="entry name" value="Vaccinia Virus protein VP39"/>
    <property type="match status" value="1"/>
</dbReference>
<keyword evidence="3" id="KW-1185">Reference proteome</keyword>
<dbReference type="InterPro" id="IPR013216">
    <property type="entry name" value="Methyltransf_11"/>
</dbReference>
<sequence length="205" mass="22101">MGIYGRHIVPRIVNATCGAASAHPHRARVCAGLHGRVLEVGFGSGHNIPFYPPAVTLVEAIEPSEVAWKLAGPRLTASRVPISRSGLDGRSLPLPDASCNTALSTFTLCTIPDVEAALREIRRVLMPGGTLHFVDHGLAPDEKVRRWQHRFDPLQQRVFGGCHLTRPIAELLITAGFELRELDSFYEPGAPKAFSAESIGVAVSA</sequence>
<comment type="caution">
    <text evidence="2">The sequence shown here is derived from an EMBL/GenBank/DDBJ whole genome shotgun (WGS) entry which is preliminary data.</text>
</comment>
<dbReference type="AlphaFoldDB" id="A0A853BCT5"/>
<evidence type="ECO:0000313" key="2">
    <source>
        <dbReference type="EMBL" id="NYI92542.1"/>
    </source>
</evidence>
<proteinExistence type="predicted"/>
<protein>
    <submittedName>
        <fullName evidence="2">SAM-dependent methyltransferase</fullName>
    </submittedName>
</protein>